<evidence type="ECO:0000259" key="1">
    <source>
        <dbReference type="Pfam" id="PF14111"/>
    </source>
</evidence>
<dbReference type="GeneID" id="108992727"/>
<gene>
    <name evidence="4" type="primary">LOC108992727</name>
</gene>
<dbReference type="Gramene" id="Jr15_08010_p1">
    <property type="protein sequence ID" value="cds.Jr15_08010_p1"/>
    <property type="gene ID" value="Jr15_08010"/>
</dbReference>
<proteinExistence type="predicted"/>
<name>A0A2I4EU18_JUGRE</name>
<dbReference type="Proteomes" id="UP000235220">
    <property type="component" value="Chromosome 15"/>
</dbReference>
<protein>
    <submittedName>
        <fullName evidence="4">Uncharacterized protein LOC108992727</fullName>
    </submittedName>
</protein>
<dbReference type="InterPro" id="IPR025558">
    <property type="entry name" value="DUF4283"/>
</dbReference>
<dbReference type="AlphaFoldDB" id="A0A2I4EU18"/>
<evidence type="ECO:0000259" key="2">
    <source>
        <dbReference type="Pfam" id="PF14392"/>
    </source>
</evidence>
<evidence type="ECO:0000313" key="3">
    <source>
        <dbReference type="Proteomes" id="UP000235220"/>
    </source>
</evidence>
<evidence type="ECO:0000313" key="4">
    <source>
        <dbReference type="RefSeq" id="XP_018822898.1"/>
    </source>
</evidence>
<dbReference type="PANTHER" id="PTHR31286:SF62">
    <property type="entry name" value="ZINC FINGER, CCHC-TYPE-LIKE PROTEIN"/>
    <property type="match status" value="1"/>
</dbReference>
<dbReference type="RefSeq" id="XP_018822898.1">
    <property type="nucleotide sequence ID" value="XM_018967353.1"/>
</dbReference>
<feature type="domain" description="Zinc knuckle CX2CX4HX4C" evidence="2">
    <location>
        <begin position="175"/>
        <end position="221"/>
    </location>
</feature>
<dbReference type="Pfam" id="PF14392">
    <property type="entry name" value="zf-CCHC_4"/>
    <property type="match status" value="1"/>
</dbReference>
<dbReference type="KEGG" id="jre:108992727"/>
<sequence length="271" mass="30968">MAEDITTLWDRLSLTEEESKDVVVKEGDIHATLERGRFCLIGKIITEKRVNRDAFKGTMLKIWKVDTTVNIVDVGFNLFLFEFANETDLQKVCDGQPWSFDQCLLCIKYFDGLTSPSAMPFTHTYLWIQLHNLPFGCMNAEIGVQLGSSVGKVIHVEADEMGICWGRYLRVLLELDFTMPLIRGKMINVYGKRSFIQFKYERMPRFCFYCGLLLHGTNGCSQKPYVGSERDVSNLQYGSWMRASITGPYLGLSKFVSAIPMDCFLLLKEGR</sequence>
<organism evidence="3 4">
    <name type="scientific">Juglans regia</name>
    <name type="common">English walnut</name>
    <dbReference type="NCBI Taxonomy" id="51240"/>
    <lineage>
        <taxon>Eukaryota</taxon>
        <taxon>Viridiplantae</taxon>
        <taxon>Streptophyta</taxon>
        <taxon>Embryophyta</taxon>
        <taxon>Tracheophyta</taxon>
        <taxon>Spermatophyta</taxon>
        <taxon>Magnoliopsida</taxon>
        <taxon>eudicotyledons</taxon>
        <taxon>Gunneridae</taxon>
        <taxon>Pentapetalae</taxon>
        <taxon>rosids</taxon>
        <taxon>fabids</taxon>
        <taxon>Fagales</taxon>
        <taxon>Juglandaceae</taxon>
        <taxon>Juglans</taxon>
    </lineage>
</organism>
<reference evidence="4" key="1">
    <citation type="submission" date="2025-08" db="UniProtKB">
        <authorList>
            <consortium name="RefSeq"/>
        </authorList>
    </citation>
    <scope>IDENTIFICATION</scope>
    <source>
        <tissue evidence="4">Leaves</tissue>
    </source>
</reference>
<dbReference type="OrthoDB" id="1938170at2759"/>
<keyword evidence="3" id="KW-1185">Reference proteome</keyword>
<dbReference type="Pfam" id="PF14111">
    <property type="entry name" value="DUF4283"/>
    <property type="match status" value="1"/>
</dbReference>
<dbReference type="InterPro" id="IPR040256">
    <property type="entry name" value="At4g02000-like"/>
</dbReference>
<feature type="domain" description="DUF4283" evidence="1">
    <location>
        <begin position="35"/>
        <end position="108"/>
    </location>
</feature>
<accession>A0A2I4EU18</accession>
<dbReference type="InterPro" id="IPR025836">
    <property type="entry name" value="Zn_knuckle_CX2CX4HX4C"/>
</dbReference>
<dbReference type="PANTHER" id="PTHR31286">
    <property type="entry name" value="GLYCINE-RICH CELL WALL STRUCTURAL PROTEIN 1.8-LIKE"/>
    <property type="match status" value="1"/>
</dbReference>